<dbReference type="InterPro" id="IPR002156">
    <property type="entry name" value="RNaseH_domain"/>
</dbReference>
<dbReference type="CDD" id="cd01650">
    <property type="entry name" value="RT_nLTR_like"/>
    <property type="match status" value="1"/>
</dbReference>
<keyword evidence="1" id="KW-0862">Zinc</keyword>
<dbReference type="InterPro" id="IPR000477">
    <property type="entry name" value="RT_dom"/>
</dbReference>
<dbReference type="InterPro" id="IPR036691">
    <property type="entry name" value="Endo/exonu/phosph_ase_sf"/>
</dbReference>
<dbReference type="Gene3D" id="3.30.420.10">
    <property type="entry name" value="Ribonuclease H-like superfamily/Ribonuclease H"/>
    <property type="match status" value="1"/>
</dbReference>
<protein>
    <recommendedName>
        <fullName evidence="7">Reverse transcriptase domain-containing protein</fullName>
    </recommendedName>
</protein>
<dbReference type="InterPro" id="IPR025558">
    <property type="entry name" value="DUF4283"/>
</dbReference>
<dbReference type="InterPro" id="IPR005135">
    <property type="entry name" value="Endo/exonuclease/phosphatase"/>
</dbReference>
<name>A0AAV5ITK5_9ROSI</name>
<feature type="region of interest" description="Disordered" evidence="2">
    <location>
        <begin position="1"/>
        <end position="85"/>
    </location>
</feature>
<dbReference type="Pfam" id="PF14111">
    <property type="entry name" value="DUF4283"/>
    <property type="match status" value="1"/>
</dbReference>
<dbReference type="GO" id="GO:0008270">
    <property type="term" value="F:zinc ion binding"/>
    <property type="evidence" value="ECO:0007669"/>
    <property type="project" value="UniProtKB-KW"/>
</dbReference>
<dbReference type="PANTHER" id="PTHR33116">
    <property type="entry name" value="REVERSE TRANSCRIPTASE ZINC-BINDING DOMAIN-CONTAINING PROTEIN-RELATED-RELATED"/>
    <property type="match status" value="1"/>
</dbReference>
<evidence type="ECO:0000256" key="1">
    <source>
        <dbReference type="PROSITE-ProRule" id="PRU00047"/>
    </source>
</evidence>
<dbReference type="SUPFAM" id="SSF56672">
    <property type="entry name" value="DNA/RNA polymerases"/>
    <property type="match status" value="1"/>
</dbReference>
<sequence>MKQREERPKSRIPLRHFIEHTPCISQTTTLTVKHYKPGPGKPKMEPLSTSPNSEPPPKADESPPPQPPPPPGNSHPIPKPSSPSIDEAQADLVEPKQKSFRDTLIDGNASSTPPLVTLEELIAAGEKMETVTPMVEDTDRMGAPKIPKVRIPKEIWQRLCAPFNNAIIVKLLGKSVHFHVLQARLMKEWRTEYEYDFIDIGLGYYIVKFASPEDRMAVLTRGPYKIFDHYLTVQPWEPSFQPARAKAPKTAVWIKLHGVPAMCYHESVVLYLARKLGNPIKVDRGTLLATRGKFARVCVEVDLSQRLPSTVDLDLEELPQSLILVEYEGLHRICFHCGEYGHKEEACRFKNPTLVKEDGGGVPKFTGVNGDCARAIVALSQTLKSETSENDMIYGPWMIAKRKPRKEIRGRNQGHRDMNTNRFAVISDVMEEDRELWGQGDHAGIVQTVSPNNPVETQEQNTPTHATLDLSTESHESQSQQIDLGPSVPVTAKPEMVGGLSSQQTKVSPKKNRLKTLKPMSKISKTPSSKLAEVTPITKKQSSVTLEKQPSLAVPQVPVQTPINLLPQAHCKNPQQSHRMGTLNCPEVQQLASNQPTEPPDSRKMKVITWNSRGVKYGPFRRECKELIKMNRPDIICFLETKAESHDDSMAFMNRFGYDKQYQVLSQGRAGGLWLFWKSRAVALEVLSSSPQDIHCVVGNGLNQWLLTLAYIQPHCSRKDTFWELMRVKATSISGSWVVMGDLNDVISTEEVSPRSTNVFNRSQTFRTRLEACGLLTKEALGCRFTWARRSNGRTILRERLDRAVMNLCALEAFPAAKLINLPRLCSDHHPILLNVKLAASLTRSRGPQRFEATWLTREDFKPVFANAWKAQNHSLERAIEETGKACFAWGKESFGDIFKQKRLLKARLTGIQNSSSYHFSPFLQKLEGELLEEYHRILHAEEIFWCQKSRVEWIQSGDRNTSFYHAFTIVRRSRNHITALKIGDNWVEDDMQLRNHVRSFFQELFAARPVSELPESYIDFQPQLESSAHELILQPANIDEVKHALFSMKGLKSPGPDGLQAIFLQKNWDVVSGTFIHFVNSALANGSFESSLLQAHITLIPKGDAPDIINKFRPITLLNTAYKVLSKVLVNRLRPYLQKLVGPFQSSFLAGRSTIDNIVLTQEAVHSMRNMKGKKGAIALKMDLHKAFDSVNWSFLEKVLRDFNIPEALVKLVMFCVSTIKLSVLWNGEPLPFFDPQRGLRQGDPLSPYLFIMVMEKLSHMILSRLQSRSWKPIKIAKRGLALSHLFFADDLMLFCEASHSQLSMVMNCLKEFAGYSGLEINLAKSKLYISPNIQAAVANSLSSACGIPLTSNLGTYLGVPIIHGRNSATTYKYILERMQLKLANWKRSSLSLAGRRTLIQSVTSSIPAYTMQTVILPQSICSSIDKINRTFLWGSDTRILKPHLVSWEAVCRSREQGGLGLRAARENNRALISKLGWRVLTGDEAPWCKAMRHKYLCSSSFFNVKAGPGSSATWRSILQCRDVIKEGSVFHESLNMPVSSVITNTMKWNADLLNELLPPTQVNEILSIPLSSTACAGDKMVWNLSDNGVLTNVVRYERHITVSPYCPRCDDVIETPLHLLRDCPFAVQVWNKVGFGGQDFFQLPLSKWIESNSRKLALVQNGGMPTDILFLSTIWQLWKCRNNLIFRAANLPAPKLCDFISSYAIDTYQAMASNIFVQTKVPIWISWHPPNPPFCKLNTDGSRMQETGLASAGGLLRDSSGTFIQGFSVNIGQISVFLAELWGCREGLILCRNKGISHLVVEMDSLSAVQVIEGSKEQDSLAAVLVEDIRRLRGGFIAFSIQHTLREGNRATDFMAEIGHNLPTGTTVFDSPPPGVITFLEADTLGVAFLRH</sequence>
<keyword evidence="1" id="KW-0479">Metal-binding</keyword>
<feature type="compositionally biased region" description="Pro residues" evidence="2">
    <location>
        <begin position="62"/>
        <end position="81"/>
    </location>
</feature>
<evidence type="ECO:0000313" key="5">
    <source>
        <dbReference type="EMBL" id="GKV02478.1"/>
    </source>
</evidence>
<evidence type="ECO:0000259" key="4">
    <source>
        <dbReference type="PROSITE" id="PS50878"/>
    </source>
</evidence>
<keyword evidence="6" id="KW-1185">Reference proteome</keyword>
<dbReference type="SUPFAM" id="SSF53098">
    <property type="entry name" value="Ribonuclease H-like"/>
    <property type="match status" value="1"/>
</dbReference>
<proteinExistence type="predicted"/>
<dbReference type="SUPFAM" id="SSF56219">
    <property type="entry name" value="DNase I-like"/>
    <property type="match status" value="1"/>
</dbReference>
<feature type="domain" description="Reverse transcriptase" evidence="4">
    <location>
        <begin position="1082"/>
        <end position="1363"/>
    </location>
</feature>
<dbReference type="Proteomes" id="UP001054252">
    <property type="component" value="Unassembled WGS sequence"/>
</dbReference>
<feature type="domain" description="CCHC-type" evidence="3">
    <location>
        <begin position="334"/>
        <end position="348"/>
    </location>
</feature>
<accession>A0AAV5ITK5</accession>
<dbReference type="InterPro" id="IPR044730">
    <property type="entry name" value="RNase_H-like_dom_plant"/>
</dbReference>
<comment type="caution">
    <text evidence="5">The sequence shown here is derived from an EMBL/GenBank/DDBJ whole genome shotgun (WGS) entry which is preliminary data.</text>
</comment>
<dbReference type="CDD" id="cd06222">
    <property type="entry name" value="RNase_H_like"/>
    <property type="match status" value="1"/>
</dbReference>
<gene>
    <name evidence="5" type="ORF">SLEP1_g14914</name>
</gene>
<evidence type="ECO:0000259" key="3">
    <source>
        <dbReference type="PROSITE" id="PS50158"/>
    </source>
</evidence>
<evidence type="ECO:0000313" key="6">
    <source>
        <dbReference type="Proteomes" id="UP001054252"/>
    </source>
</evidence>
<dbReference type="PANTHER" id="PTHR33116:SF70">
    <property type="entry name" value="NON-LTR RETROELEMENT REVERSE TRANSCRIPTASE-LIKE PROTEIN"/>
    <property type="match status" value="1"/>
</dbReference>
<evidence type="ECO:0008006" key="7">
    <source>
        <dbReference type="Google" id="ProtNLM"/>
    </source>
</evidence>
<dbReference type="InterPro" id="IPR001878">
    <property type="entry name" value="Znf_CCHC"/>
</dbReference>
<dbReference type="GO" id="GO:0004523">
    <property type="term" value="F:RNA-DNA hybrid ribonuclease activity"/>
    <property type="evidence" value="ECO:0007669"/>
    <property type="project" value="InterPro"/>
</dbReference>
<dbReference type="GO" id="GO:0003676">
    <property type="term" value="F:nucleic acid binding"/>
    <property type="evidence" value="ECO:0007669"/>
    <property type="project" value="InterPro"/>
</dbReference>
<dbReference type="InterPro" id="IPR036397">
    <property type="entry name" value="RNaseH_sf"/>
</dbReference>
<dbReference type="InterPro" id="IPR012337">
    <property type="entry name" value="RNaseH-like_sf"/>
</dbReference>
<dbReference type="EMBL" id="BPVZ01000018">
    <property type="protein sequence ID" value="GKV02478.1"/>
    <property type="molecule type" value="Genomic_DNA"/>
</dbReference>
<organism evidence="5 6">
    <name type="scientific">Rubroshorea leprosula</name>
    <dbReference type="NCBI Taxonomy" id="152421"/>
    <lineage>
        <taxon>Eukaryota</taxon>
        <taxon>Viridiplantae</taxon>
        <taxon>Streptophyta</taxon>
        <taxon>Embryophyta</taxon>
        <taxon>Tracheophyta</taxon>
        <taxon>Spermatophyta</taxon>
        <taxon>Magnoliopsida</taxon>
        <taxon>eudicotyledons</taxon>
        <taxon>Gunneridae</taxon>
        <taxon>Pentapetalae</taxon>
        <taxon>rosids</taxon>
        <taxon>malvids</taxon>
        <taxon>Malvales</taxon>
        <taxon>Dipterocarpaceae</taxon>
        <taxon>Rubroshorea</taxon>
    </lineage>
</organism>
<dbReference type="Pfam" id="PF00078">
    <property type="entry name" value="RVT_1"/>
    <property type="match status" value="1"/>
</dbReference>
<dbReference type="InterPro" id="IPR043502">
    <property type="entry name" value="DNA/RNA_pol_sf"/>
</dbReference>
<reference evidence="5 6" key="1">
    <citation type="journal article" date="2021" name="Commun. Biol.">
        <title>The genome of Shorea leprosula (Dipterocarpaceae) highlights the ecological relevance of drought in aseasonal tropical rainforests.</title>
        <authorList>
            <person name="Ng K.K.S."/>
            <person name="Kobayashi M.J."/>
            <person name="Fawcett J.A."/>
            <person name="Hatakeyama M."/>
            <person name="Paape T."/>
            <person name="Ng C.H."/>
            <person name="Ang C.C."/>
            <person name="Tnah L.H."/>
            <person name="Lee C.T."/>
            <person name="Nishiyama T."/>
            <person name="Sese J."/>
            <person name="O'Brien M.J."/>
            <person name="Copetti D."/>
            <person name="Mohd Noor M.I."/>
            <person name="Ong R.C."/>
            <person name="Putra M."/>
            <person name="Sireger I.Z."/>
            <person name="Indrioko S."/>
            <person name="Kosugi Y."/>
            <person name="Izuno A."/>
            <person name="Isagi Y."/>
            <person name="Lee S.L."/>
            <person name="Shimizu K.K."/>
        </authorList>
    </citation>
    <scope>NUCLEOTIDE SEQUENCE [LARGE SCALE GENOMIC DNA]</scope>
    <source>
        <strain evidence="5">214</strain>
    </source>
</reference>
<dbReference type="Pfam" id="PF03372">
    <property type="entry name" value="Exo_endo_phos"/>
    <property type="match status" value="1"/>
</dbReference>
<dbReference type="PROSITE" id="PS50878">
    <property type="entry name" value="RT_POL"/>
    <property type="match status" value="1"/>
</dbReference>
<dbReference type="PROSITE" id="PS50158">
    <property type="entry name" value="ZF_CCHC"/>
    <property type="match status" value="1"/>
</dbReference>
<evidence type="ECO:0000256" key="2">
    <source>
        <dbReference type="SAM" id="MobiDB-lite"/>
    </source>
</evidence>
<dbReference type="Pfam" id="PF13456">
    <property type="entry name" value="RVT_3"/>
    <property type="match status" value="1"/>
</dbReference>
<keyword evidence="1" id="KW-0863">Zinc-finger</keyword>
<dbReference type="Gene3D" id="3.60.10.10">
    <property type="entry name" value="Endonuclease/exonuclease/phosphatase"/>
    <property type="match status" value="1"/>
</dbReference>